<dbReference type="Proteomes" id="UP000242547">
    <property type="component" value="Unassembled WGS sequence"/>
</dbReference>
<protein>
    <recommendedName>
        <fullName evidence="1">Ribosomal protein eL8/eL30/eS12/Gadd45 domain-containing protein</fullName>
    </recommendedName>
</protein>
<reference evidence="3" key="3">
    <citation type="submission" date="2018-03" db="EMBL/GenBank/DDBJ databases">
        <authorList>
            <person name="Naushad S."/>
        </authorList>
    </citation>
    <scope>NUCLEOTIDE SEQUENCE</scope>
    <source>
        <strain evidence="3">SNUC 1409</strain>
    </source>
</reference>
<dbReference type="EMBL" id="PYZI01000004">
    <property type="protein sequence ID" value="PTF14361.1"/>
    <property type="molecule type" value="Genomic_DNA"/>
</dbReference>
<dbReference type="Proteomes" id="UP000242088">
    <property type="component" value="Unassembled WGS sequence"/>
</dbReference>
<dbReference type="AlphaFoldDB" id="A0A2K4DPG5"/>
<dbReference type="Gene3D" id="3.30.1330.30">
    <property type="match status" value="1"/>
</dbReference>
<reference evidence="2" key="2">
    <citation type="submission" date="2018-03" db="EMBL/GenBank/DDBJ databases">
        <authorList>
            <person name="Keele B.F."/>
        </authorList>
    </citation>
    <scope>NUCLEOTIDE SEQUENCE</scope>
    <source>
        <strain evidence="2">SNUC 761</strain>
    </source>
</reference>
<comment type="caution">
    <text evidence="2">The sequence shown here is derived from an EMBL/GenBank/DDBJ whole genome shotgun (WGS) entry which is preliminary data.</text>
</comment>
<dbReference type="SUPFAM" id="SSF55315">
    <property type="entry name" value="L30e-like"/>
    <property type="match status" value="1"/>
</dbReference>
<dbReference type="RefSeq" id="WP_103166276.1">
    <property type="nucleotide sequence ID" value="NZ_CP130489.1"/>
</dbReference>
<sequence length="105" mass="11655">MTKQQIFNFLGLAMRARKVKSGEAVLLTEIKKQQAKLVILASDASENSLKNIKNKCETYNVPFRIFGTRAELGQSLGKAERVNVGVTDIGFASKLVSMIDEYSKE</sequence>
<reference evidence="4 5" key="1">
    <citation type="journal article" date="2016" name="Front. Microbiol.">
        <title>Comprehensive Phylogenetic Analysis of Bovine Non-aureus Staphylococci Species Based on Whole-Genome Sequencing.</title>
        <authorList>
            <person name="Naushad S."/>
            <person name="Barkema H.W."/>
            <person name="Luby C."/>
            <person name="Condas L.A."/>
            <person name="Nobrega D.B."/>
            <person name="Carson D.A."/>
            <person name="De Buck J."/>
        </authorList>
    </citation>
    <scope>NUCLEOTIDE SEQUENCE [LARGE SCALE GENOMIC DNA]</scope>
    <source>
        <strain evidence="3 4">SNUC 1409</strain>
        <strain evidence="2 5">SNUC 761</strain>
    </source>
</reference>
<evidence type="ECO:0000313" key="3">
    <source>
        <dbReference type="EMBL" id="PTF14361.1"/>
    </source>
</evidence>
<evidence type="ECO:0000313" key="2">
    <source>
        <dbReference type="EMBL" id="PTE73207.1"/>
    </source>
</evidence>
<proteinExistence type="predicted"/>
<dbReference type="OrthoDB" id="9794863at2"/>
<dbReference type="Pfam" id="PF01248">
    <property type="entry name" value="Ribosomal_L7Ae"/>
    <property type="match status" value="1"/>
</dbReference>
<name>A0A2K4DPG5_9STAP</name>
<evidence type="ECO:0000313" key="4">
    <source>
        <dbReference type="Proteomes" id="UP000242088"/>
    </source>
</evidence>
<evidence type="ECO:0000259" key="1">
    <source>
        <dbReference type="Pfam" id="PF01248"/>
    </source>
</evidence>
<keyword evidence="4" id="KW-1185">Reference proteome</keyword>
<dbReference type="GeneID" id="48888149"/>
<feature type="domain" description="Ribosomal protein eL8/eL30/eS12/Gadd45" evidence="1">
    <location>
        <begin position="6"/>
        <end position="93"/>
    </location>
</feature>
<dbReference type="InterPro" id="IPR004038">
    <property type="entry name" value="Ribosomal_eL8/eL30/eS12/Gad45"/>
</dbReference>
<dbReference type="NCBIfam" id="NF005825">
    <property type="entry name" value="PRK07714.1"/>
    <property type="match status" value="1"/>
</dbReference>
<accession>A0A2K4DPG5</accession>
<organism evidence="2 5">
    <name type="scientific">Staphylococcus devriesei</name>
    <dbReference type="NCBI Taxonomy" id="586733"/>
    <lineage>
        <taxon>Bacteria</taxon>
        <taxon>Bacillati</taxon>
        <taxon>Bacillota</taxon>
        <taxon>Bacilli</taxon>
        <taxon>Bacillales</taxon>
        <taxon>Staphylococcaceae</taxon>
        <taxon>Staphylococcus</taxon>
    </lineage>
</organism>
<dbReference type="InterPro" id="IPR029064">
    <property type="entry name" value="Ribosomal_eL30-like_sf"/>
</dbReference>
<gene>
    <name evidence="2" type="ORF">BUY44_06905</name>
    <name evidence="3" type="ORF">BUY47_05300</name>
</gene>
<dbReference type="EMBL" id="PYZL01000040">
    <property type="protein sequence ID" value="PTE73207.1"/>
    <property type="molecule type" value="Genomic_DNA"/>
</dbReference>
<evidence type="ECO:0000313" key="5">
    <source>
        <dbReference type="Proteomes" id="UP000242547"/>
    </source>
</evidence>